<evidence type="ECO:0000256" key="4">
    <source>
        <dbReference type="ARBA" id="ARBA00022750"/>
    </source>
</evidence>
<feature type="domain" description="Peptidase A1" evidence="10">
    <location>
        <begin position="77"/>
        <end position="386"/>
    </location>
</feature>
<dbReference type="SUPFAM" id="SSF50630">
    <property type="entry name" value="Acid proteases"/>
    <property type="match status" value="1"/>
</dbReference>
<dbReference type="Proteomes" id="UP001448207">
    <property type="component" value="Unassembled WGS sequence"/>
</dbReference>
<dbReference type="PANTHER" id="PTHR47966:SF1">
    <property type="entry name" value="ASPARTYL PROTEINASE"/>
    <property type="match status" value="1"/>
</dbReference>
<accession>A0ABR3B8V5</accession>
<evidence type="ECO:0000256" key="8">
    <source>
        <dbReference type="RuleBase" id="RU000454"/>
    </source>
</evidence>
<feature type="chain" id="PRO_5047364561" evidence="9">
    <location>
        <begin position="21"/>
        <end position="389"/>
    </location>
</feature>
<evidence type="ECO:0000259" key="10">
    <source>
        <dbReference type="PROSITE" id="PS51767"/>
    </source>
</evidence>
<organism evidence="11 12">
    <name type="scientific">Phycomyces blakesleeanus</name>
    <dbReference type="NCBI Taxonomy" id="4837"/>
    <lineage>
        <taxon>Eukaryota</taxon>
        <taxon>Fungi</taxon>
        <taxon>Fungi incertae sedis</taxon>
        <taxon>Mucoromycota</taxon>
        <taxon>Mucoromycotina</taxon>
        <taxon>Mucoromycetes</taxon>
        <taxon>Mucorales</taxon>
        <taxon>Phycomycetaceae</taxon>
        <taxon>Phycomyces</taxon>
    </lineage>
</organism>
<name>A0ABR3B8V5_PHYBL</name>
<keyword evidence="4 8" id="KW-0064">Aspartyl protease</keyword>
<dbReference type="Pfam" id="PF00026">
    <property type="entry name" value="Asp"/>
    <property type="match status" value="1"/>
</dbReference>
<dbReference type="InterPro" id="IPR021109">
    <property type="entry name" value="Peptidase_aspartic_dom_sf"/>
</dbReference>
<keyword evidence="12" id="KW-1185">Reference proteome</keyword>
<dbReference type="PROSITE" id="PS51767">
    <property type="entry name" value="PEPTIDASE_A1"/>
    <property type="match status" value="1"/>
</dbReference>
<keyword evidence="3 9" id="KW-0732">Signal</keyword>
<protein>
    <submittedName>
        <fullName evidence="11">Aspartic proteinase IV</fullName>
    </submittedName>
</protein>
<keyword evidence="2 8" id="KW-0645">Protease</keyword>
<dbReference type="PROSITE" id="PS00141">
    <property type="entry name" value="ASP_PROTEASE"/>
    <property type="match status" value="2"/>
</dbReference>
<evidence type="ECO:0000256" key="1">
    <source>
        <dbReference type="ARBA" id="ARBA00007447"/>
    </source>
</evidence>
<keyword evidence="7" id="KW-1015">Disulfide bond</keyword>
<dbReference type="PRINTS" id="PR00792">
    <property type="entry name" value="PEPSIN"/>
</dbReference>
<evidence type="ECO:0000256" key="3">
    <source>
        <dbReference type="ARBA" id="ARBA00022729"/>
    </source>
</evidence>
<dbReference type="PANTHER" id="PTHR47966">
    <property type="entry name" value="BETA-SITE APP-CLEAVING ENZYME, ISOFORM A-RELATED"/>
    <property type="match status" value="1"/>
</dbReference>
<evidence type="ECO:0000256" key="2">
    <source>
        <dbReference type="ARBA" id="ARBA00022670"/>
    </source>
</evidence>
<keyword evidence="6" id="KW-0865">Zymogen</keyword>
<sequence>MNYLFTLTLVGLLSVKLVLSEKTHSCPLFINRDCHHNASRSVWMANHKYKKYCNIPTTGSPDTGTVALSTPGIDSIYYGTIQVGTPGQTVRLNFDTGSADFWFASSLCISCNVGTERFDPFKSSTYVPTNLTWSIAYGDTSMASGIIGYDTVNISGLLISNQGVELASNAFVIIGDYPADGFLGLAFSSDATIKGFQTPMDNLISQGLISKPLFGVFLGKQSNGGGGEIVFGGYNPAHVNGHLKHAPVNNTRGLWEIEIDGIHIGDNCLLYNSSYLSGVLDTGTTLVLFPQYVANEVARAYNATEKDDGSGTYIINCDVSSFSPLVFSISGTEFKIPSEDLVFEDADSVCTAGFGYFNAQFTILGDVFLKNNYVIFDLEEPGVLIAPSK</sequence>
<proteinExistence type="inferred from homology"/>
<evidence type="ECO:0000256" key="9">
    <source>
        <dbReference type="SAM" id="SignalP"/>
    </source>
</evidence>
<dbReference type="InterPro" id="IPR001969">
    <property type="entry name" value="Aspartic_peptidase_AS"/>
</dbReference>
<evidence type="ECO:0000256" key="6">
    <source>
        <dbReference type="ARBA" id="ARBA00023145"/>
    </source>
</evidence>
<feature type="signal peptide" evidence="9">
    <location>
        <begin position="1"/>
        <end position="20"/>
    </location>
</feature>
<evidence type="ECO:0000256" key="7">
    <source>
        <dbReference type="ARBA" id="ARBA00023157"/>
    </source>
</evidence>
<dbReference type="InterPro" id="IPR001461">
    <property type="entry name" value="Aspartic_peptidase_A1"/>
</dbReference>
<dbReference type="Gene3D" id="2.40.70.10">
    <property type="entry name" value="Acid Proteases"/>
    <property type="match status" value="2"/>
</dbReference>
<evidence type="ECO:0000313" key="11">
    <source>
        <dbReference type="EMBL" id="KAL0092315.1"/>
    </source>
</evidence>
<dbReference type="EMBL" id="JBCLYO010000002">
    <property type="protein sequence ID" value="KAL0092315.1"/>
    <property type="molecule type" value="Genomic_DNA"/>
</dbReference>
<reference evidence="11 12" key="1">
    <citation type="submission" date="2024-04" db="EMBL/GenBank/DDBJ databases">
        <title>Symmetric and asymmetric DNA N6-adenine methylation regulates different biological responses in Mucorales.</title>
        <authorList>
            <consortium name="Lawrence Berkeley National Laboratory"/>
            <person name="Lax C."/>
            <person name="Mondo S.J."/>
            <person name="Osorio-Concepcion M."/>
            <person name="Muszewska A."/>
            <person name="Corrochano-Luque M."/>
            <person name="Gutierrez G."/>
            <person name="Riley R."/>
            <person name="Lipzen A."/>
            <person name="Guo J."/>
            <person name="Hundley H."/>
            <person name="Amirebrahimi M."/>
            <person name="Ng V."/>
            <person name="Lorenzo-Gutierrez D."/>
            <person name="Binder U."/>
            <person name="Yang J."/>
            <person name="Song Y."/>
            <person name="Canovas D."/>
            <person name="Navarro E."/>
            <person name="Freitag M."/>
            <person name="Gabaldon T."/>
            <person name="Grigoriev I.V."/>
            <person name="Corrochano L.M."/>
            <person name="Nicolas F.E."/>
            <person name="Garre V."/>
        </authorList>
    </citation>
    <scope>NUCLEOTIDE SEQUENCE [LARGE SCALE GENOMIC DNA]</scope>
    <source>
        <strain evidence="11 12">L51</strain>
    </source>
</reference>
<comment type="caution">
    <text evidence="11">The sequence shown here is derived from an EMBL/GenBank/DDBJ whole genome shotgun (WGS) entry which is preliminary data.</text>
</comment>
<keyword evidence="5 8" id="KW-0378">Hydrolase</keyword>
<dbReference type="InterPro" id="IPR033121">
    <property type="entry name" value="PEPTIDASE_A1"/>
</dbReference>
<comment type="similarity">
    <text evidence="1 8">Belongs to the peptidase A1 family.</text>
</comment>
<evidence type="ECO:0000256" key="5">
    <source>
        <dbReference type="ARBA" id="ARBA00022801"/>
    </source>
</evidence>
<gene>
    <name evidence="11" type="ORF">J3Q64DRAFT_1694838</name>
</gene>
<evidence type="ECO:0000313" key="12">
    <source>
        <dbReference type="Proteomes" id="UP001448207"/>
    </source>
</evidence>